<accession>C0E948</accession>
<dbReference type="HOGENOM" id="CLU_3268090_0_0_9"/>
<dbReference type="EMBL" id="ACEC01000017">
    <property type="protein sequence ID" value="EEG31990.1"/>
    <property type="molecule type" value="Genomic_DNA"/>
</dbReference>
<dbReference type="Proteomes" id="UP000003340">
    <property type="component" value="Unassembled WGS sequence"/>
</dbReference>
<evidence type="ECO:0000313" key="2">
    <source>
        <dbReference type="Proteomes" id="UP000003340"/>
    </source>
</evidence>
<gene>
    <name evidence="1" type="ORF">CLOSTMETH_00343</name>
</gene>
<protein>
    <submittedName>
        <fullName evidence="1">Uncharacterized protein</fullName>
    </submittedName>
</protein>
<reference evidence="1 2" key="2">
    <citation type="submission" date="2009-02" db="EMBL/GenBank/DDBJ databases">
        <title>Draft genome sequence of Clostridium methylpentosum (DSM 5476).</title>
        <authorList>
            <person name="Sudarsanam P."/>
            <person name="Ley R."/>
            <person name="Guruge J."/>
            <person name="Turnbaugh P.J."/>
            <person name="Mahowald M."/>
            <person name="Liep D."/>
            <person name="Gordon J."/>
        </authorList>
    </citation>
    <scope>NUCLEOTIDE SEQUENCE [LARGE SCALE GENOMIC DNA]</scope>
    <source>
        <strain evidence="1 2">DSM 5476</strain>
    </source>
</reference>
<dbReference type="AlphaFoldDB" id="C0E948"/>
<comment type="caution">
    <text evidence="1">The sequence shown here is derived from an EMBL/GenBank/DDBJ whole genome shotgun (WGS) entry which is preliminary data.</text>
</comment>
<keyword evidence="2" id="KW-1185">Reference proteome</keyword>
<evidence type="ECO:0000313" key="1">
    <source>
        <dbReference type="EMBL" id="EEG31990.1"/>
    </source>
</evidence>
<proteinExistence type="predicted"/>
<name>C0E948_9FIRM</name>
<sequence length="41" mass="4560">MRHTTAEGKLNFNIASPLVRFGEAGVNQDSRVDEINVICEQ</sequence>
<organism evidence="1 2">
    <name type="scientific">[Clostridium] methylpentosum DSM 5476</name>
    <dbReference type="NCBI Taxonomy" id="537013"/>
    <lineage>
        <taxon>Bacteria</taxon>
        <taxon>Bacillati</taxon>
        <taxon>Bacillota</taxon>
        <taxon>Clostridia</taxon>
        <taxon>Eubacteriales</taxon>
        <taxon>Oscillospiraceae</taxon>
        <taxon>Oscillospiraceae incertae sedis</taxon>
    </lineage>
</organism>
<reference evidence="1 2" key="1">
    <citation type="submission" date="2009-01" db="EMBL/GenBank/DDBJ databases">
        <authorList>
            <person name="Fulton L."/>
            <person name="Clifton S."/>
            <person name="Fulton B."/>
            <person name="Xu J."/>
            <person name="Minx P."/>
            <person name="Pepin K.H."/>
            <person name="Johnson M."/>
            <person name="Bhonagiri V."/>
            <person name="Nash W.E."/>
            <person name="Mardis E.R."/>
            <person name="Wilson R.K."/>
        </authorList>
    </citation>
    <scope>NUCLEOTIDE SEQUENCE [LARGE SCALE GENOMIC DNA]</scope>
    <source>
        <strain evidence="1 2">DSM 5476</strain>
    </source>
</reference>